<organism evidence="1 2">
    <name type="scientific">Microbacterium kribbense</name>
    <dbReference type="NCBI Taxonomy" id="433645"/>
    <lineage>
        <taxon>Bacteria</taxon>
        <taxon>Bacillati</taxon>
        <taxon>Actinomycetota</taxon>
        <taxon>Actinomycetes</taxon>
        <taxon>Micrococcales</taxon>
        <taxon>Microbacteriaceae</taxon>
        <taxon>Microbacterium</taxon>
    </lineage>
</organism>
<name>A0ABP7G285_9MICO</name>
<evidence type="ECO:0000313" key="2">
    <source>
        <dbReference type="Proteomes" id="UP001500540"/>
    </source>
</evidence>
<dbReference type="EMBL" id="BAABAF010000001">
    <property type="protein sequence ID" value="GAA3752089.1"/>
    <property type="molecule type" value="Genomic_DNA"/>
</dbReference>
<keyword evidence="2" id="KW-1185">Reference proteome</keyword>
<accession>A0ABP7G285</accession>
<dbReference type="InterPro" id="IPR014710">
    <property type="entry name" value="RmlC-like_jellyroll"/>
</dbReference>
<comment type="caution">
    <text evidence="1">The sequence shown here is derived from an EMBL/GenBank/DDBJ whole genome shotgun (WGS) entry which is preliminary data.</text>
</comment>
<dbReference type="PANTHER" id="PTHR37694:SF1">
    <property type="entry name" value="SLR8022 PROTEIN"/>
    <property type="match status" value="1"/>
</dbReference>
<evidence type="ECO:0000313" key="1">
    <source>
        <dbReference type="EMBL" id="GAA3752089.1"/>
    </source>
</evidence>
<dbReference type="Gene3D" id="2.60.120.10">
    <property type="entry name" value="Jelly Rolls"/>
    <property type="match status" value="1"/>
</dbReference>
<reference evidence="2" key="1">
    <citation type="journal article" date="2019" name="Int. J. Syst. Evol. Microbiol.">
        <title>The Global Catalogue of Microorganisms (GCM) 10K type strain sequencing project: providing services to taxonomists for standard genome sequencing and annotation.</title>
        <authorList>
            <consortium name="The Broad Institute Genomics Platform"/>
            <consortium name="The Broad Institute Genome Sequencing Center for Infectious Disease"/>
            <person name="Wu L."/>
            <person name="Ma J."/>
        </authorList>
    </citation>
    <scope>NUCLEOTIDE SEQUENCE [LARGE SCALE GENOMIC DNA]</scope>
    <source>
        <strain evidence="2">JCM 16950</strain>
    </source>
</reference>
<dbReference type="InterPro" id="IPR011051">
    <property type="entry name" value="RmlC_Cupin_sf"/>
</dbReference>
<gene>
    <name evidence="1" type="ORF">GCM10022240_01500</name>
</gene>
<proteinExistence type="predicted"/>
<dbReference type="Proteomes" id="UP001500540">
    <property type="component" value="Unassembled WGS sequence"/>
</dbReference>
<protein>
    <submittedName>
        <fullName evidence="1">Cupin domain-containing protein</fullName>
    </submittedName>
</protein>
<dbReference type="PANTHER" id="PTHR37694">
    <property type="entry name" value="SLR8022 PROTEIN"/>
    <property type="match status" value="1"/>
</dbReference>
<dbReference type="SUPFAM" id="SSF51182">
    <property type="entry name" value="RmlC-like cupins"/>
    <property type="match status" value="1"/>
</dbReference>
<sequence length="111" mass="11973">MSQKLSLIAQARHQLRLAADADSGRSAKTIHGGHERALRQTVIALIGQHRLEEHNNPGEATINVIQGHIRLVSGTTVWEGLPGDFLIVPPGRNAIEAVDDSAFLLTVVKSL</sequence>
<dbReference type="RefSeq" id="WP_344779517.1">
    <property type="nucleotide sequence ID" value="NZ_BAABAF010000001.1"/>
</dbReference>